<keyword evidence="3" id="KW-1185">Reference proteome</keyword>
<evidence type="ECO:0000313" key="2">
    <source>
        <dbReference type="EMBL" id="RWW92216.1"/>
    </source>
</evidence>
<comment type="caution">
    <text evidence="2">The sequence shown here is derived from an EMBL/GenBank/DDBJ whole genome shotgun (WGS) entry which is preliminary data.</text>
</comment>
<sequence>MKIRIVLLFAILTLQSCMSGSNDTLVNDKIDSKLRETIKSKNDSLMDAMSNSDLKAYKALASEKFVKHIQSKTSNFVWLYRKGYLDNKYAIFDEYYTISSKPLVQVKIESEKNGYNFSYVNEQNETYVSLLKASLYQNDYLLIVTYSLTDTGWRITDIEATMFGHYGKNAKEYYEMAKKSEKDGFQIDAFLYADMAVISMQESESMLKFNEEKEMKSFHIGLFNKINKKYQFPHIIEDIDTKPEIVKIQNHLTKEGMYPLISYKTTIPLKDIEKLKNEYEQIKTKIRTIYTDMDFNRPVILYSLYNANAPQVFHAFEDRKEK</sequence>
<reference evidence="2 3" key="1">
    <citation type="submission" date="2019-01" db="EMBL/GenBank/DDBJ databases">
        <title>Flavobacterium sp. nov.,isolated from freshwater.</title>
        <authorList>
            <person name="Zhang R."/>
            <person name="Du Z.-J."/>
        </authorList>
    </citation>
    <scope>NUCLEOTIDE SEQUENCE [LARGE SCALE GENOMIC DNA]</scope>
    <source>
        <strain evidence="2 3">1E403</strain>
    </source>
</reference>
<dbReference type="EMBL" id="SBII01000013">
    <property type="protein sequence ID" value="RWW92216.1"/>
    <property type="molecule type" value="Genomic_DNA"/>
</dbReference>
<protein>
    <submittedName>
        <fullName evidence="2">Uncharacterized protein</fullName>
    </submittedName>
</protein>
<evidence type="ECO:0000256" key="1">
    <source>
        <dbReference type="SAM" id="SignalP"/>
    </source>
</evidence>
<feature type="signal peptide" evidence="1">
    <location>
        <begin position="1"/>
        <end position="19"/>
    </location>
</feature>
<keyword evidence="1" id="KW-0732">Signal</keyword>
<dbReference type="Proteomes" id="UP000287527">
    <property type="component" value="Unassembled WGS sequence"/>
</dbReference>
<feature type="chain" id="PRO_5018685326" evidence="1">
    <location>
        <begin position="20"/>
        <end position="322"/>
    </location>
</feature>
<organism evidence="2 3">
    <name type="scientific">Flavobacterium cerinum</name>
    <dbReference type="NCBI Taxonomy" id="2502784"/>
    <lineage>
        <taxon>Bacteria</taxon>
        <taxon>Pseudomonadati</taxon>
        <taxon>Bacteroidota</taxon>
        <taxon>Flavobacteriia</taxon>
        <taxon>Flavobacteriales</taxon>
        <taxon>Flavobacteriaceae</taxon>
        <taxon>Flavobacterium</taxon>
    </lineage>
</organism>
<dbReference type="RefSeq" id="WP_128391080.1">
    <property type="nucleotide sequence ID" value="NZ_SBII01000013.1"/>
</dbReference>
<dbReference type="OrthoDB" id="1113095at2"/>
<proteinExistence type="predicted"/>
<accession>A0A3S3TVK2</accession>
<dbReference type="PROSITE" id="PS51257">
    <property type="entry name" value="PROKAR_LIPOPROTEIN"/>
    <property type="match status" value="1"/>
</dbReference>
<evidence type="ECO:0000313" key="3">
    <source>
        <dbReference type="Proteomes" id="UP000287527"/>
    </source>
</evidence>
<dbReference type="AlphaFoldDB" id="A0A3S3TVK2"/>
<name>A0A3S3TVK2_9FLAO</name>
<gene>
    <name evidence="2" type="ORF">EPI11_16465</name>
</gene>